<evidence type="ECO:0000313" key="2">
    <source>
        <dbReference type="EMBL" id="OQU86936.1"/>
    </source>
</evidence>
<evidence type="ECO:0000313" key="3">
    <source>
        <dbReference type="Proteomes" id="UP000000768"/>
    </source>
</evidence>
<reference evidence="3" key="2">
    <citation type="journal article" date="2018" name="Plant J.">
        <title>The Sorghum bicolor reference genome: improved assembly, gene annotations, a transcriptome atlas, and signatures of genome organization.</title>
        <authorList>
            <person name="McCormick R.F."/>
            <person name="Truong S.K."/>
            <person name="Sreedasyam A."/>
            <person name="Jenkins J."/>
            <person name="Shu S."/>
            <person name="Sims D."/>
            <person name="Kennedy M."/>
            <person name="Amirebrahimi M."/>
            <person name="Weers B.D."/>
            <person name="McKinley B."/>
            <person name="Mattison A."/>
            <person name="Morishige D.T."/>
            <person name="Grimwood J."/>
            <person name="Schmutz J."/>
            <person name="Mullet J.E."/>
        </authorList>
    </citation>
    <scope>NUCLEOTIDE SEQUENCE [LARGE SCALE GENOMIC DNA]</scope>
    <source>
        <strain evidence="3">cv. BTx623</strain>
    </source>
</reference>
<gene>
    <name evidence="2" type="ORF">SORBI_3003G174850</name>
</gene>
<dbReference type="Gramene" id="OQU86936">
    <property type="protein sequence ID" value="OQU86936"/>
    <property type="gene ID" value="SORBI_3003G174850"/>
</dbReference>
<protein>
    <submittedName>
        <fullName evidence="2">Uncharacterized protein</fullName>
    </submittedName>
</protein>
<proteinExistence type="predicted"/>
<evidence type="ECO:0000256" key="1">
    <source>
        <dbReference type="SAM" id="MobiDB-lite"/>
    </source>
</evidence>
<reference evidence="2 3" key="1">
    <citation type="journal article" date="2009" name="Nature">
        <title>The Sorghum bicolor genome and the diversification of grasses.</title>
        <authorList>
            <person name="Paterson A.H."/>
            <person name="Bowers J.E."/>
            <person name="Bruggmann R."/>
            <person name="Dubchak I."/>
            <person name="Grimwood J."/>
            <person name="Gundlach H."/>
            <person name="Haberer G."/>
            <person name="Hellsten U."/>
            <person name="Mitros T."/>
            <person name="Poliakov A."/>
            <person name="Schmutz J."/>
            <person name="Spannagl M."/>
            <person name="Tang H."/>
            <person name="Wang X."/>
            <person name="Wicker T."/>
            <person name="Bharti A.K."/>
            <person name="Chapman J."/>
            <person name="Feltus F.A."/>
            <person name="Gowik U."/>
            <person name="Grigoriev I.V."/>
            <person name="Lyons E."/>
            <person name="Maher C.A."/>
            <person name="Martis M."/>
            <person name="Narechania A."/>
            <person name="Otillar R.P."/>
            <person name="Penning B.W."/>
            <person name="Salamov A.A."/>
            <person name="Wang Y."/>
            <person name="Zhang L."/>
            <person name="Carpita N.C."/>
            <person name="Freeling M."/>
            <person name="Gingle A.R."/>
            <person name="Hash C.T."/>
            <person name="Keller B."/>
            <person name="Klein P."/>
            <person name="Kresovich S."/>
            <person name="McCann M.C."/>
            <person name="Ming R."/>
            <person name="Peterson D.G."/>
            <person name="Mehboob-ur-Rahman"/>
            <person name="Ware D."/>
            <person name="Westhoff P."/>
            <person name="Mayer K.F."/>
            <person name="Messing J."/>
            <person name="Rokhsar D.S."/>
        </authorList>
    </citation>
    <scope>NUCLEOTIDE SEQUENCE [LARGE SCALE GENOMIC DNA]</scope>
    <source>
        <strain evidence="3">cv. BTx623</strain>
    </source>
</reference>
<organism evidence="2 3">
    <name type="scientific">Sorghum bicolor</name>
    <name type="common">Sorghum</name>
    <name type="synonym">Sorghum vulgare</name>
    <dbReference type="NCBI Taxonomy" id="4558"/>
    <lineage>
        <taxon>Eukaryota</taxon>
        <taxon>Viridiplantae</taxon>
        <taxon>Streptophyta</taxon>
        <taxon>Embryophyta</taxon>
        <taxon>Tracheophyta</taxon>
        <taxon>Spermatophyta</taxon>
        <taxon>Magnoliopsida</taxon>
        <taxon>Liliopsida</taxon>
        <taxon>Poales</taxon>
        <taxon>Poaceae</taxon>
        <taxon>PACMAD clade</taxon>
        <taxon>Panicoideae</taxon>
        <taxon>Andropogonodae</taxon>
        <taxon>Andropogoneae</taxon>
        <taxon>Sorghinae</taxon>
        <taxon>Sorghum</taxon>
    </lineage>
</organism>
<name>A0A1W0VXV6_SORBI</name>
<dbReference type="Proteomes" id="UP000000768">
    <property type="component" value="Chromosome 3"/>
</dbReference>
<feature type="compositionally biased region" description="Pro residues" evidence="1">
    <location>
        <begin position="78"/>
        <end position="101"/>
    </location>
</feature>
<keyword evidence="3" id="KW-1185">Reference proteome</keyword>
<dbReference type="AlphaFoldDB" id="A0A1W0VXV6"/>
<feature type="compositionally biased region" description="Basic residues" evidence="1">
    <location>
        <begin position="47"/>
        <end position="56"/>
    </location>
</feature>
<dbReference type="ExpressionAtlas" id="A0A1W0VXV6">
    <property type="expression patterns" value="baseline and differential"/>
</dbReference>
<accession>A0A1W0VXV6</accession>
<sequence>MKKEGIAAYHTHLKEIFRTADSDDDDAFTFLIHADLSLHNEDSRRSLPPRRHHRYRPSSSAQRSRAERRMRGSARSTPPEPLEPWPPSPSLPCSHSPPSPNLNPTTRCVPPFLMTLPCGHLTLHSSPCDMPANLRS</sequence>
<feature type="region of interest" description="Disordered" evidence="1">
    <location>
        <begin position="39"/>
        <end position="106"/>
    </location>
</feature>
<dbReference type="EMBL" id="CM000762">
    <property type="protein sequence ID" value="OQU86936.1"/>
    <property type="molecule type" value="Genomic_DNA"/>
</dbReference>